<organism evidence="3">
    <name type="scientific">Blautia glucerasea</name>
    <dbReference type="NCBI Taxonomy" id="536633"/>
    <lineage>
        <taxon>Bacteria</taxon>
        <taxon>Bacillati</taxon>
        <taxon>Bacillota</taxon>
        <taxon>Clostridia</taxon>
        <taxon>Lachnospirales</taxon>
        <taxon>Lachnospiraceae</taxon>
        <taxon>Blautia</taxon>
    </lineage>
</organism>
<feature type="compositionally biased region" description="Basic and acidic residues" evidence="1">
    <location>
        <begin position="18"/>
        <end position="32"/>
    </location>
</feature>
<keyword evidence="2" id="KW-0472">Membrane</keyword>
<dbReference type="AlphaFoldDB" id="A0A6N2QVS1"/>
<sequence length="168" mass="18669">MEENKKTELEEQTEQISGEEKTEHTEEAETDTKNQNADSEQKPRPAGNFGLMLLAGVYLVYTGYQLCKDVLTGVEGASVGFLAAGVAFLVIGGVILYKSCKNQWLRKQAKKAQEAKEMELAPQPEEPETPRRMTIAERAKLTETLAEREADEAVSEEADSEKDEEKAE</sequence>
<dbReference type="RefSeq" id="WP_156352269.1">
    <property type="nucleotide sequence ID" value="NZ_CACRST010000005.1"/>
</dbReference>
<keyword evidence="2" id="KW-0812">Transmembrane</keyword>
<feature type="transmembrane region" description="Helical" evidence="2">
    <location>
        <begin position="76"/>
        <end position="97"/>
    </location>
</feature>
<feature type="region of interest" description="Disordered" evidence="1">
    <location>
        <begin position="1"/>
        <end position="45"/>
    </location>
</feature>
<accession>A0A6N2QVS1</accession>
<feature type="compositionally biased region" description="Acidic residues" evidence="1">
    <location>
        <begin position="149"/>
        <end position="162"/>
    </location>
</feature>
<keyword evidence="2" id="KW-1133">Transmembrane helix</keyword>
<protein>
    <submittedName>
        <fullName evidence="3">Uncharacterized protein</fullName>
    </submittedName>
</protein>
<evidence type="ECO:0000256" key="1">
    <source>
        <dbReference type="SAM" id="MobiDB-lite"/>
    </source>
</evidence>
<reference evidence="3" key="1">
    <citation type="submission" date="2019-11" db="EMBL/GenBank/DDBJ databases">
        <authorList>
            <person name="Feng L."/>
        </authorList>
    </citation>
    <scope>NUCLEOTIDE SEQUENCE</scope>
    <source>
        <strain evidence="3">BgluceraseaLFYP119</strain>
    </source>
</reference>
<feature type="compositionally biased region" description="Basic and acidic residues" evidence="1">
    <location>
        <begin position="128"/>
        <end position="148"/>
    </location>
</feature>
<evidence type="ECO:0000313" key="3">
    <source>
        <dbReference type="EMBL" id="VYS72604.1"/>
    </source>
</evidence>
<gene>
    <name evidence="3" type="ORF">BGLFYP119_00307</name>
</gene>
<feature type="transmembrane region" description="Helical" evidence="2">
    <location>
        <begin position="46"/>
        <end position="64"/>
    </location>
</feature>
<name>A0A6N2QVS1_9FIRM</name>
<feature type="region of interest" description="Disordered" evidence="1">
    <location>
        <begin position="114"/>
        <end position="168"/>
    </location>
</feature>
<dbReference type="EMBL" id="CACRST010000005">
    <property type="protein sequence ID" value="VYS72604.1"/>
    <property type="molecule type" value="Genomic_DNA"/>
</dbReference>
<evidence type="ECO:0000256" key="2">
    <source>
        <dbReference type="SAM" id="Phobius"/>
    </source>
</evidence>
<proteinExistence type="predicted"/>